<name>K9W4R3_9CYAN</name>
<evidence type="ECO:0000313" key="2">
    <source>
        <dbReference type="EMBL" id="AFZ14732.1"/>
    </source>
</evidence>
<organism evidence="2 3">
    <name type="scientific">Crinalium epipsammum PCC 9333</name>
    <dbReference type="NCBI Taxonomy" id="1173022"/>
    <lineage>
        <taxon>Bacteria</taxon>
        <taxon>Bacillati</taxon>
        <taxon>Cyanobacteriota</taxon>
        <taxon>Cyanophyceae</taxon>
        <taxon>Gomontiellales</taxon>
        <taxon>Gomontiellaceae</taxon>
        <taxon>Crinalium</taxon>
    </lineage>
</organism>
<reference evidence="2 3" key="1">
    <citation type="submission" date="2012-06" db="EMBL/GenBank/DDBJ databases">
        <title>Finished chromosome of genome of Crinalium epipsammum PCC 9333.</title>
        <authorList>
            <consortium name="US DOE Joint Genome Institute"/>
            <person name="Gugger M."/>
            <person name="Coursin T."/>
            <person name="Rippka R."/>
            <person name="Tandeau De Marsac N."/>
            <person name="Huntemann M."/>
            <person name="Wei C.-L."/>
            <person name="Han J."/>
            <person name="Detter J.C."/>
            <person name="Han C."/>
            <person name="Tapia R."/>
            <person name="Davenport K."/>
            <person name="Daligault H."/>
            <person name="Erkkila T."/>
            <person name="Gu W."/>
            <person name="Munk A.C.C."/>
            <person name="Teshima H."/>
            <person name="Xu Y."/>
            <person name="Chain P."/>
            <person name="Chen A."/>
            <person name="Krypides N."/>
            <person name="Mavromatis K."/>
            <person name="Markowitz V."/>
            <person name="Szeto E."/>
            <person name="Ivanova N."/>
            <person name="Mikhailova N."/>
            <person name="Ovchinnikova G."/>
            <person name="Pagani I."/>
            <person name="Pati A."/>
            <person name="Goodwin L."/>
            <person name="Peters L."/>
            <person name="Pitluck S."/>
            <person name="Woyke T."/>
            <person name="Kerfeld C."/>
        </authorList>
    </citation>
    <scope>NUCLEOTIDE SEQUENCE [LARGE SCALE GENOMIC DNA]</scope>
    <source>
        <strain evidence="2 3">PCC 9333</strain>
    </source>
</reference>
<dbReference type="PATRIC" id="fig|1173022.3.peg.4231"/>
<dbReference type="STRING" id="1173022.Cri9333_3923"/>
<feature type="domain" description="Sporulation stage II protein D amidase enhancer LytB N-terminal" evidence="1">
    <location>
        <begin position="117"/>
        <end position="207"/>
    </location>
</feature>
<dbReference type="PANTHER" id="PTHR30032:SF4">
    <property type="entry name" value="AMIDASE ENHANCER"/>
    <property type="match status" value="1"/>
</dbReference>
<gene>
    <name evidence="2" type="ORF">Cri9333_3923</name>
</gene>
<proteinExistence type="predicted"/>
<keyword evidence="3" id="KW-1185">Reference proteome</keyword>
<accession>K9W4R3</accession>
<evidence type="ECO:0000259" key="1">
    <source>
        <dbReference type="Pfam" id="PF08486"/>
    </source>
</evidence>
<dbReference type="eggNOG" id="COG2385">
    <property type="taxonomic scope" value="Bacteria"/>
</dbReference>
<dbReference type="Pfam" id="PF08486">
    <property type="entry name" value="SpoIID"/>
    <property type="match status" value="1"/>
</dbReference>
<dbReference type="RefSeq" id="WP_015204832.1">
    <property type="nucleotide sequence ID" value="NC_019753.1"/>
</dbReference>
<dbReference type="HOGENOM" id="CLU_021203_3_3_3"/>
<dbReference type="EMBL" id="CP003620">
    <property type="protein sequence ID" value="AFZ14732.1"/>
    <property type="molecule type" value="Genomic_DNA"/>
</dbReference>
<dbReference type="NCBIfam" id="TIGR02669">
    <property type="entry name" value="SpoIID_LytB"/>
    <property type="match status" value="1"/>
</dbReference>
<dbReference type="InterPro" id="IPR051922">
    <property type="entry name" value="Bact_Sporulation_Assoc"/>
</dbReference>
<dbReference type="Proteomes" id="UP000010472">
    <property type="component" value="Chromosome"/>
</dbReference>
<dbReference type="GO" id="GO:0030435">
    <property type="term" value="P:sporulation resulting in formation of a cellular spore"/>
    <property type="evidence" value="ECO:0007669"/>
    <property type="project" value="InterPro"/>
</dbReference>
<dbReference type="GO" id="GO:0030288">
    <property type="term" value="C:outer membrane-bounded periplasmic space"/>
    <property type="evidence" value="ECO:0007669"/>
    <property type="project" value="TreeGrafter"/>
</dbReference>
<dbReference type="AlphaFoldDB" id="K9W4R3"/>
<protein>
    <submittedName>
        <fullName evidence="2">SpoIID/LytB domain protein</fullName>
    </submittedName>
</protein>
<dbReference type="PANTHER" id="PTHR30032">
    <property type="entry name" value="N-ACETYLMURAMOYL-L-ALANINE AMIDASE-RELATED"/>
    <property type="match status" value="1"/>
</dbReference>
<dbReference type="KEGG" id="cep:Cri9333_3923"/>
<dbReference type="OrthoDB" id="501259at2"/>
<dbReference type="InterPro" id="IPR013693">
    <property type="entry name" value="SpoIID/LytB_N"/>
</dbReference>
<sequence>MLKQLIRLGGRNWWLSFLLWIAMICPAQAAIELRVAIEDGVKQVKVGSSTPAVVRDGAGRVLGEVSEMNGLEAQTHAGGVALGQWQADQIWIEPTNGGYVWIRDRWYRGRTRVVPTSKGITAVNHVDLEQYLYSVLGAEMSASWPQEALKAQAVAARSYALNKRQTSTKSIYDVVNTQTSQVYKGLTTEAESTQTAVNATAGQVMTYNGKIILAVFHSSSGGHTENVENVWSSPLPYLRGVPDYDQGTPQYQWEKTISASELSRRLGISKVKALLPERTSTYGRIMSIKAVGAAGSRSIAGTKLREALGLKSTRFTVSSTPIGFQFNGFGFGHGLGLSQWGAYNLAQQGVNYQQILQHYYQNVSFSQLQG</sequence>
<evidence type="ECO:0000313" key="3">
    <source>
        <dbReference type="Proteomes" id="UP000010472"/>
    </source>
</evidence>
<dbReference type="InterPro" id="IPR013486">
    <property type="entry name" value="SpoIID/LytB"/>
</dbReference>